<accession>A0A0L7MBG0</accession>
<name>A0A0L7MBG0_COMTE</name>
<dbReference type="PANTHER" id="PTHR41287">
    <property type="match status" value="1"/>
</dbReference>
<evidence type="ECO:0000259" key="2">
    <source>
        <dbReference type="Pfam" id="PF20441"/>
    </source>
</evidence>
<dbReference type="RefSeq" id="WP_053284357.1">
    <property type="nucleotide sequence ID" value="NZ_JNVD01000030.1"/>
</dbReference>
<dbReference type="Pfam" id="PF03354">
    <property type="entry name" value="TerL_ATPase"/>
    <property type="match status" value="1"/>
</dbReference>
<dbReference type="InterPro" id="IPR046462">
    <property type="entry name" value="TerL_nuclease"/>
</dbReference>
<feature type="domain" description="Terminase large subunit-like endonuclease" evidence="2">
    <location>
        <begin position="534"/>
        <end position="583"/>
    </location>
</feature>
<comment type="caution">
    <text evidence="3">The sequence shown here is derived from an EMBL/GenBank/DDBJ whole genome shotgun (WGS) entry which is preliminary data.</text>
</comment>
<dbReference type="EMBL" id="JNVD01000030">
    <property type="protein sequence ID" value="KOC19237.1"/>
    <property type="molecule type" value="Genomic_DNA"/>
</dbReference>
<reference evidence="4" key="1">
    <citation type="submission" date="2014-06" db="EMBL/GenBank/DDBJ databases">
        <title>Draft genome sequence of C. testosteroni WDL7.</title>
        <authorList>
            <person name="Wu Y."/>
            <person name="Seshan H."/>
            <person name="Arumugam K."/>
        </authorList>
    </citation>
    <scope>NUCLEOTIDE SEQUENCE [LARGE SCALE GENOMIC DNA]</scope>
    <source>
        <strain evidence="4">WDL7</strain>
    </source>
</reference>
<dbReference type="InterPro" id="IPR046461">
    <property type="entry name" value="TerL_ATPase"/>
</dbReference>
<organism evidence="3 4">
    <name type="scientific">Comamonas testosteroni</name>
    <name type="common">Pseudomonas testosteroni</name>
    <dbReference type="NCBI Taxonomy" id="285"/>
    <lineage>
        <taxon>Bacteria</taxon>
        <taxon>Pseudomonadati</taxon>
        <taxon>Pseudomonadota</taxon>
        <taxon>Betaproteobacteria</taxon>
        <taxon>Burkholderiales</taxon>
        <taxon>Comamonadaceae</taxon>
        <taxon>Comamonas</taxon>
    </lineage>
</organism>
<dbReference type="AlphaFoldDB" id="A0A0L7MBG0"/>
<feature type="domain" description="Terminase large subunit-like endonuclease" evidence="2">
    <location>
        <begin position="270"/>
        <end position="508"/>
    </location>
</feature>
<evidence type="ECO:0000313" key="4">
    <source>
        <dbReference type="Proteomes" id="UP000037442"/>
    </source>
</evidence>
<protein>
    <submittedName>
        <fullName evidence="3">Terminase</fullName>
    </submittedName>
</protein>
<dbReference type="PATRIC" id="fig|285.49.peg.3867"/>
<dbReference type="Pfam" id="PF20441">
    <property type="entry name" value="TerL_nuclease"/>
    <property type="match status" value="2"/>
</dbReference>
<feature type="domain" description="Terminase large subunit-like ATPase" evidence="1">
    <location>
        <begin position="87"/>
        <end position="261"/>
    </location>
</feature>
<evidence type="ECO:0000259" key="1">
    <source>
        <dbReference type="Pfam" id="PF03354"/>
    </source>
</evidence>
<dbReference type="InterPro" id="IPR005021">
    <property type="entry name" value="Terminase_largesu-like"/>
</dbReference>
<evidence type="ECO:0000313" key="3">
    <source>
        <dbReference type="EMBL" id="KOC19237.1"/>
    </source>
</evidence>
<dbReference type="Gene3D" id="3.40.50.300">
    <property type="entry name" value="P-loop containing nucleotide triphosphate hydrolases"/>
    <property type="match status" value="1"/>
</dbReference>
<dbReference type="GO" id="GO:0004519">
    <property type="term" value="F:endonuclease activity"/>
    <property type="evidence" value="ECO:0007669"/>
    <property type="project" value="InterPro"/>
</dbReference>
<dbReference type="InterPro" id="IPR027417">
    <property type="entry name" value="P-loop_NTPase"/>
</dbReference>
<dbReference type="Proteomes" id="UP000037442">
    <property type="component" value="Unassembled WGS sequence"/>
</dbReference>
<sequence length="603" mass="67345">MTKRTPLAATSADCRVLKFARRVLQGRIIAGPLVRAACKRHLSDLKSGHKRGLVWNQKAADKAIGYFEDVLKLNGGEFEGKPFLLAPWQAFIVGSLYGWFMDDGQRRFRVVYIETGKGSGKSPLVAGIGLYGLASDGEQRAEIYAAATKKDQAQILFRDAVAMVNQSPGLSSRLVQSGRDEKVWNLFYPSKNSFFKTISADEGGSGPRPHVGLIDEVHEHKTATVIDMMIAGTKSRRRAMVIMITNSGSDKNTPCGQYHDYGADVCTGKAQDDRFFGFICSLDKGDDPIKDERCWPKVNPSLRYRLPGQREGIPGYAYLRAQVQGARGMPSKQAKVLRLNFCVWTQAESPWIDWEIWTAAEETFPLKRLRNRRAVGGLDLSSTTDLTAFVLLFFPTIEDPCWRLMAYFWIPDHDLDTREKKDRVPYREWIEKRWLETTPGRAVSKLFVLRRLKAICEYFAGVEKIAYDRWRIADLLQLMADNNITLPPMEGFGQGYQSMGPAVDEFERRLLGAPELGSDELGEEQIPEQDADIERLMHDGNPVLTWNAANAVVTHDPANNRKVDKAKAIGRIDGIVASVMACGISGKGSQLGGPSIYESGVRI</sequence>
<gene>
    <name evidence="3" type="ORF">GL58_18700</name>
</gene>
<dbReference type="PANTHER" id="PTHR41287:SF1">
    <property type="entry name" value="PROTEIN YMFN"/>
    <property type="match status" value="1"/>
</dbReference>
<proteinExistence type="predicted"/>